<dbReference type="EMBL" id="DUZY01000007">
    <property type="protein sequence ID" value="DAD45126.1"/>
    <property type="molecule type" value="Genomic_DNA"/>
</dbReference>
<reference evidence="1 2" key="1">
    <citation type="journal article" date="2020" name="Mol. Biol. Evol.">
        <title>Distinct Expression and Methylation Patterns for Genes with Different Fates following a Single Whole-Genome Duplication in Flowering Plants.</title>
        <authorList>
            <person name="Shi T."/>
            <person name="Rahmani R.S."/>
            <person name="Gugger P.F."/>
            <person name="Wang M."/>
            <person name="Li H."/>
            <person name="Zhang Y."/>
            <person name="Li Z."/>
            <person name="Wang Q."/>
            <person name="Van de Peer Y."/>
            <person name="Marchal K."/>
            <person name="Chen J."/>
        </authorList>
    </citation>
    <scope>NUCLEOTIDE SEQUENCE [LARGE SCALE GENOMIC DNA]</scope>
    <source>
        <tissue evidence="1">Leaf</tissue>
    </source>
</reference>
<proteinExistence type="predicted"/>
<dbReference type="AlphaFoldDB" id="A0A822ZQC0"/>
<dbReference type="Proteomes" id="UP000607653">
    <property type="component" value="Unassembled WGS sequence"/>
</dbReference>
<sequence>MEDERDSYSSLKHKLRSSLCLSCCFPDGRREPLGPDEKPRLIRASSAWLRSRAHEFPDFKEKCRHLISRFGKGRRHFADFRYDPLSYALNFDEGVEDTQADEFPLRNFSARLPSSPPLSPAKAVMPPVIAREITACS</sequence>
<dbReference type="PANTHER" id="PTHR33168">
    <property type="entry name" value="STRESS INDUCED PROTEIN-RELATED"/>
    <property type="match status" value="1"/>
</dbReference>
<comment type="caution">
    <text evidence="1">The sequence shown here is derived from an EMBL/GenBank/DDBJ whole genome shotgun (WGS) entry which is preliminary data.</text>
</comment>
<evidence type="ECO:0000313" key="1">
    <source>
        <dbReference type="EMBL" id="DAD45126.1"/>
    </source>
</evidence>
<organism evidence="1 2">
    <name type="scientific">Nelumbo nucifera</name>
    <name type="common">Sacred lotus</name>
    <dbReference type="NCBI Taxonomy" id="4432"/>
    <lineage>
        <taxon>Eukaryota</taxon>
        <taxon>Viridiplantae</taxon>
        <taxon>Streptophyta</taxon>
        <taxon>Embryophyta</taxon>
        <taxon>Tracheophyta</taxon>
        <taxon>Spermatophyta</taxon>
        <taxon>Magnoliopsida</taxon>
        <taxon>Proteales</taxon>
        <taxon>Nelumbonaceae</taxon>
        <taxon>Nelumbo</taxon>
    </lineage>
</organism>
<protein>
    <submittedName>
        <fullName evidence="1">Uncharacterized protein</fullName>
    </submittedName>
</protein>
<keyword evidence="2" id="KW-1185">Reference proteome</keyword>
<accession>A0A822ZQC0</accession>
<name>A0A822ZQC0_NELNU</name>
<evidence type="ECO:0000313" key="2">
    <source>
        <dbReference type="Proteomes" id="UP000607653"/>
    </source>
</evidence>
<gene>
    <name evidence="1" type="ORF">HUJ06_003356</name>
</gene>